<evidence type="ECO:0000313" key="1">
    <source>
        <dbReference type="EMBL" id="APG95362.1"/>
    </source>
</evidence>
<dbReference type="EMBL" id="CP013110">
    <property type="protein sequence ID" value="APG95362.1"/>
    <property type="molecule type" value="Genomic_DNA"/>
</dbReference>
<name>A0A1L3LZ41_9HYPH</name>
<keyword evidence="1" id="KW-0614">Plasmid</keyword>
<gene>
    <name evidence="1" type="ORF">SAMCFNEI73_pC1658</name>
</gene>
<dbReference type="AlphaFoldDB" id="A0A1L3LZ41"/>
<dbReference type="Proteomes" id="UP000182306">
    <property type="component" value="Plasmid C"/>
</dbReference>
<accession>A0A1L3LZ41</accession>
<protein>
    <submittedName>
        <fullName evidence="1">Uncharacterized protein</fullName>
    </submittedName>
</protein>
<geneLocation type="plasmid" evidence="1 2">
    <name>C</name>
</geneLocation>
<reference evidence="1 2" key="1">
    <citation type="submission" date="2015-10" db="EMBL/GenBank/DDBJ databases">
        <title>Genomic differences between typical nodule nitrogen-fixing rhizobial strains and those coming from bean seeds.</title>
        <authorList>
            <person name="Peralta H."/>
            <person name="Aguilar-Vera A."/>
            <person name="Diaz R."/>
            <person name="Mora Y."/>
            <person name="Martinez-Batallar G."/>
            <person name="Salazar E."/>
            <person name="Vargas-Lagunas C."/>
            <person name="Encarnacion S."/>
            <person name="Girard L."/>
            <person name="Mora J."/>
        </authorList>
    </citation>
    <scope>NUCLEOTIDE SEQUENCE [LARGE SCALE GENOMIC DNA]</scope>
    <source>
        <strain evidence="1 2">CFNEI 73</strain>
        <plasmid evidence="1 2">C</plasmid>
    </source>
</reference>
<sequence>MVEASFALPGIECCAVRNVGRAILSQTVRNWSREITAASSCKGSDLRFPEQPKATRARQVAP</sequence>
<evidence type="ECO:0000313" key="2">
    <source>
        <dbReference type="Proteomes" id="UP000182306"/>
    </source>
</evidence>
<keyword evidence="2" id="KW-1185">Reference proteome</keyword>
<proteinExistence type="predicted"/>
<dbReference type="KEGG" id="same:SAMCFNEI73_pC1658"/>
<organism evidence="1 2">
    <name type="scientific">Sinorhizobium americanum</name>
    <dbReference type="NCBI Taxonomy" id="194963"/>
    <lineage>
        <taxon>Bacteria</taxon>
        <taxon>Pseudomonadati</taxon>
        <taxon>Pseudomonadota</taxon>
        <taxon>Alphaproteobacteria</taxon>
        <taxon>Hyphomicrobiales</taxon>
        <taxon>Rhizobiaceae</taxon>
        <taxon>Sinorhizobium/Ensifer group</taxon>
        <taxon>Sinorhizobium</taxon>
    </lineage>
</organism>